<dbReference type="Gene3D" id="3.30.1330.50">
    <property type="entry name" value="2-C-methyl-D-erythritol 2,4-cyclodiphosphate synthase"/>
    <property type="match status" value="1"/>
</dbReference>
<dbReference type="PANTHER" id="PTHR43181">
    <property type="entry name" value="2-C-METHYL-D-ERYTHRITOL 2,4-CYCLODIPHOSPHATE SYNTHASE, CHLOROPLASTIC"/>
    <property type="match status" value="1"/>
</dbReference>
<evidence type="ECO:0000256" key="12">
    <source>
        <dbReference type="ARBA" id="ARBA00023239"/>
    </source>
</evidence>
<gene>
    <name evidence="14 16" type="primary">ispDF</name>
    <name evidence="16" type="ORF">A6A04_08480</name>
</gene>
<dbReference type="GO" id="GO:0016114">
    <property type="term" value="P:terpenoid biosynthetic process"/>
    <property type="evidence" value="ECO:0007669"/>
    <property type="project" value="InterPro"/>
</dbReference>
<comment type="similarity">
    <text evidence="14">In the C-terminal section; belongs to the IspF family.</text>
</comment>
<feature type="binding site" evidence="14">
    <location>
        <begin position="357"/>
        <end position="360"/>
    </location>
    <ligand>
        <name>4-CDP-2-C-methyl-D-erythritol 2-phosphate</name>
        <dbReference type="ChEBI" id="CHEBI:57919"/>
    </ligand>
</feature>
<evidence type="ECO:0000256" key="3">
    <source>
        <dbReference type="ARBA" id="ARBA00001968"/>
    </source>
</evidence>
<evidence type="ECO:0000256" key="9">
    <source>
        <dbReference type="ARBA" id="ARBA00022695"/>
    </source>
</evidence>
<dbReference type="CDD" id="cd00554">
    <property type="entry name" value="MECDP_synthase"/>
    <property type="match status" value="1"/>
</dbReference>
<feature type="binding site" evidence="14">
    <location>
        <position position="267"/>
    </location>
    <ligand>
        <name>a divalent metal cation</name>
        <dbReference type="ChEBI" id="CHEBI:60240"/>
    </ligand>
</feature>
<dbReference type="InterPro" id="IPR018294">
    <property type="entry name" value="ISPD_synthase_CS"/>
</dbReference>
<dbReference type="STRING" id="1285242.A6A04_08480"/>
<feature type="site" description="Transition state stabilizer" evidence="14">
    <location>
        <position position="259"/>
    </location>
</feature>
<feature type="binding site" evidence="14">
    <location>
        <position position="233"/>
    </location>
    <ligand>
        <name>a divalent metal cation</name>
        <dbReference type="ChEBI" id="CHEBI:60240"/>
    </ligand>
</feature>
<dbReference type="Pfam" id="PF01128">
    <property type="entry name" value="IspD"/>
    <property type="match status" value="1"/>
</dbReference>
<feature type="region of interest" description="2-C-methyl-D-erythritol 4-phosphate cytidylyltransferase" evidence="14">
    <location>
        <begin position="1"/>
        <end position="226"/>
    </location>
</feature>
<evidence type="ECO:0000256" key="13">
    <source>
        <dbReference type="ARBA" id="ARBA00023268"/>
    </source>
</evidence>
<name>A0A178M5T1_9PROT</name>
<dbReference type="InterPro" id="IPR020555">
    <property type="entry name" value="MECDP_synthase_CS"/>
</dbReference>
<dbReference type="HAMAP" id="MF_01520">
    <property type="entry name" value="IspDF"/>
    <property type="match status" value="1"/>
</dbReference>
<evidence type="ECO:0000256" key="1">
    <source>
        <dbReference type="ARBA" id="ARBA00000200"/>
    </source>
</evidence>
<dbReference type="UniPathway" id="UPA00056">
    <property type="reaction ID" value="UER00093"/>
</dbReference>
<dbReference type="Gene3D" id="3.90.550.10">
    <property type="entry name" value="Spore Coat Polysaccharide Biosynthesis Protein SpsA, Chain A"/>
    <property type="match status" value="1"/>
</dbReference>
<evidence type="ECO:0000256" key="10">
    <source>
        <dbReference type="ARBA" id="ARBA00022723"/>
    </source>
</evidence>
<evidence type="ECO:0000256" key="7">
    <source>
        <dbReference type="ARBA" id="ARBA00009789"/>
    </source>
</evidence>
<dbReference type="EC" id="4.6.1.12" evidence="14"/>
<dbReference type="InterPro" id="IPR034683">
    <property type="entry name" value="IspD/TarI"/>
</dbReference>
<keyword evidence="13 14" id="KW-0511">Multifunctional enzyme</keyword>
<feature type="site" description="Transition state stabilizer" evidence="14">
    <location>
        <position position="358"/>
    </location>
</feature>
<dbReference type="InterPro" id="IPR026596">
    <property type="entry name" value="IspD/F"/>
</dbReference>
<dbReference type="PROSITE" id="PS01295">
    <property type="entry name" value="ISPD"/>
    <property type="match status" value="1"/>
</dbReference>
<feature type="site" description="Transition state stabilizer" evidence="14">
    <location>
        <position position="16"/>
    </location>
</feature>
<comment type="similarity">
    <text evidence="6">Belongs to the IspF family.</text>
</comment>
<reference evidence="16 17" key="1">
    <citation type="submission" date="2016-04" db="EMBL/GenBank/DDBJ databases">
        <title>Draft genome sequence of freshwater magnetotactic bacteria Magnetospirillum marisnigri SP-1 and Magnetospirillum moscoviense BB-1.</title>
        <authorList>
            <person name="Koziaeva V."/>
            <person name="Dziuba M.V."/>
            <person name="Ivanov T.M."/>
            <person name="Kuznetsov B."/>
            <person name="Grouzdev D.S."/>
        </authorList>
    </citation>
    <scope>NUCLEOTIDE SEQUENCE [LARGE SCALE GENOMIC DNA]</scope>
    <source>
        <strain evidence="16 17">SP-1</strain>
    </source>
</reference>
<dbReference type="HAMAP" id="MF_00107">
    <property type="entry name" value="IspF"/>
    <property type="match status" value="1"/>
</dbReference>
<evidence type="ECO:0000313" key="16">
    <source>
        <dbReference type="EMBL" id="OAN43913.1"/>
    </source>
</evidence>
<comment type="pathway">
    <text evidence="4 14">Isoprenoid biosynthesis; isopentenyl diphosphate biosynthesis via DXP pathway; isopentenyl diphosphate from 1-deoxy-D-xylulose 5-phosphate: step 4/6.</text>
</comment>
<comment type="catalytic activity">
    <reaction evidence="2 14">
        <text>2-C-methyl-D-erythritol 4-phosphate + CTP + H(+) = 4-CDP-2-C-methyl-D-erythritol + diphosphate</text>
        <dbReference type="Rhea" id="RHEA:13429"/>
        <dbReference type="ChEBI" id="CHEBI:15378"/>
        <dbReference type="ChEBI" id="CHEBI:33019"/>
        <dbReference type="ChEBI" id="CHEBI:37563"/>
        <dbReference type="ChEBI" id="CHEBI:57823"/>
        <dbReference type="ChEBI" id="CHEBI:58262"/>
        <dbReference type="EC" id="2.7.7.60"/>
    </reaction>
</comment>
<dbReference type="GO" id="GO:0008685">
    <property type="term" value="F:2-C-methyl-D-erythritol 2,4-cyclodiphosphate synthase activity"/>
    <property type="evidence" value="ECO:0007669"/>
    <property type="project" value="UniProtKB-UniRule"/>
</dbReference>
<dbReference type="RefSeq" id="WP_068495710.1">
    <property type="nucleotide sequence ID" value="NZ_LWQT01000120.1"/>
</dbReference>
<dbReference type="AlphaFoldDB" id="A0A178M5T1"/>
<feature type="binding site" evidence="14">
    <location>
        <position position="367"/>
    </location>
    <ligand>
        <name>4-CDP-2-C-methyl-D-erythritol 2-phosphate</name>
        <dbReference type="ChEBI" id="CHEBI:57919"/>
    </ligand>
</feature>
<evidence type="ECO:0000256" key="14">
    <source>
        <dbReference type="HAMAP-Rule" id="MF_01520"/>
    </source>
</evidence>
<feature type="binding site" evidence="14">
    <location>
        <begin position="281"/>
        <end position="283"/>
    </location>
    <ligand>
        <name>4-CDP-2-C-methyl-D-erythritol 2-phosphate</name>
        <dbReference type="ChEBI" id="CHEBI:57919"/>
    </ligand>
</feature>
<feature type="domain" description="2-C-methyl-D-erythritol 2,4-cyclodiphosphate synthase" evidence="15">
    <location>
        <begin position="227"/>
        <end position="379"/>
    </location>
</feature>
<dbReference type="HAMAP" id="MF_00108">
    <property type="entry name" value="IspD"/>
    <property type="match status" value="1"/>
</dbReference>
<comment type="function">
    <text evidence="14">Bifunctional enzyme that catalyzes the formation of 4-diphosphocytidyl-2-C-methyl-D-erythritol from CTP and 2-C-methyl-D-erythritol 4-phosphate (MEP) (IspD), and catalyzes the conversion of 4-diphosphocytidyl-2-C-methyl-D-erythritol 2-phosphate (CDP-ME2P) to 2-C-methyl-D-erythritol 2,4-cyclodiphosphate (ME-CPP) with a corresponding release of cytidine 5-monophosphate (CMP) (IspF).</text>
</comment>
<keyword evidence="17" id="KW-1185">Reference proteome</keyword>
<dbReference type="InterPro" id="IPR003526">
    <property type="entry name" value="MECDP_synthase"/>
</dbReference>
<comment type="catalytic activity">
    <reaction evidence="1 14">
        <text>4-CDP-2-C-methyl-D-erythritol 2-phosphate = 2-C-methyl-D-erythritol 2,4-cyclic diphosphate + CMP</text>
        <dbReference type="Rhea" id="RHEA:23864"/>
        <dbReference type="ChEBI" id="CHEBI:57919"/>
        <dbReference type="ChEBI" id="CHEBI:58483"/>
        <dbReference type="ChEBI" id="CHEBI:60377"/>
        <dbReference type="EC" id="4.6.1.12"/>
    </reaction>
</comment>
<dbReference type="GO" id="GO:0046872">
    <property type="term" value="F:metal ion binding"/>
    <property type="evidence" value="ECO:0007669"/>
    <property type="project" value="UniProtKB-KW"/>
</dbReference>
<evidence type="ECO:0000256" key="6">
    <source>
        <dbReference type="ARBA" id="ARBA00008480"/>
    </source>
</evidence>
<dbReference type="SUPFAM" id="SSF69765">
    <property type="entry name" value="IpsF-like"/>
    <property type="match status" value="1"/>
</dbReference>
<dbReference type="InterPro" id="IPR001228">
    <property type="entry name" value="IspD"/>
</dbReference>
<proteinExistence type="inferred from homology"/>
<evidence type="ECO:0000256" key="4">
    <source>
        <dbReference type="ARBA" id="ARBA00004709"/>
    </source>
</evidence>
<feature type="region of interest" description="2-C-methyl-D-erythritol 2,4-cyclodiphosphate synthase" evidence="14">
    <location>
        <begin position="227"/>
        <end position="383"/>
    </location>
</feature>
<keyword evidence="11 14" id="KW-0414">Isoprene biosynthesis</keyword>
<dbReference type="Pfam" id="PF02542">
    <property type="entry name" value="YgbB"/>
    <property type="match status" value="1"/>
</dbReference>
<evidence type="ECO:0000313" key="17">
    <source>
        <dbReference type="Proteomes" id="UP000078428"/>
    </source>
</evidence>
<dbReference type="SUPFAM" id="SSF53448">
    <property type="entry name" value="Nucleotide-diphospho-sugar transferases"/>
    <property type="match status" value="1"/>
</dbReference>
<evidence type="ECO:0000256" key="5">
    <source>
        <dbReference type="ARBA" id="ARBA00004787"/>
    </source>
</evidence>
<feature type="binding site" evidence="14">
    <location>
        <position position="235"/>
    </location>
    <ligand>
        <name>a divalent metal cation</name>
        <dbReference type="ChEBI" id="CHEBI:60240"/>
    </ligand>
</feature>
<comment type="caution">
    <text evidence="14">Lacks conserved residue(s) required for the propagation of feature annotation.</text>
</comment>
<dbReference type="FunFam" id="3.90.550.10:FF:000003">
    <property type="entry name" value="2-C-methyl-D-erythritol 4-phosphate cytidylyltransferase"/>
    <property type="match status" value="1"/>
</dbReference>
<dbReference type="NCBIfam" id="NF006899">
    <property type="entry name" value="PRK09382.1"/>
    <property type="match status" value="1"/>
</dbReference>
<dbReference type="GO" id="GO:0019288">
    <property type="term" value="P:isopentenyl diphosphate biosynthetic process, methylerythritol 4-phosphate pathway"/>
    <property type="evidence" value="ECO:0007669"/>
    <property type="project" value="UniProtKB-UniRule"/>
</dbReference>
<feature type="site" description="Positions MEP for the nucleophilic attack" evidence="14">
    <location>
        <position position="152"/>
    </location>
</feature>
<evidence type="ECO:0000256" key="11">
    <source>
        <dbReference type="ARBA" id="ARBA00023229"/>
    </source>
</evidence>
<dbReference type="PROSITE" id="PS01350">
    <property type="entry name" value="ISPF"/>
    <property type="match status" value="1"/>
</dbReference>
<comment type="caution">
    <text evidence="16">The sequence shown here is derived from an EMBL/GenBank/DDBJ whole genome shotgun (WGS) entry which is preliminary data.</text>
</comment>
<keyword evidence="12 14" id="KW-0456">Lyase</keyword>
<feature type="site" description="Transition state stabilizer" evidence="14">
    <location>
        <position position="23"/>
    </location>
</feature>
<dbReference type="InterPro" id="IPR029044">
    <property type="entry name" value="Nucleotide-diphossugar_trans"/>
</dbReference>
<dbReference type="GO" id="GO:0050518">
    <property type="term" value="F:2-C-methyl-D-erythritol 4-phosphate cytidylyltransferase activity"/>
    <property type="evidence" value="ECO:0007669"/>
    <property type="project" value="UniProtKB-UniRule"/>
</dbReference>
<dbReference type="EMBL" id="LWQT01000120">
    <property type="protein sequence ID" value="OAN43913.1"/>
    <property type="molecule type" value="Genomic_DNA"/>
</dbReference>
<dbReference type="PANTHER" id="PTHR43181:SF1">
    <property type="entry name" value="2-C-METHYL-D-ERYTHRITOL 2,4-CYCLODIPHOSPHATE SYNTHASE, CHLOROPLASTIC"/>
    <property type="match status" value="1"/>
</dbReference>
<keyword evidence="9 14" id="KW-0548">Nucleotidyltransferase</keyword>
<feature type="site" description="Positions MEP for the nucleophilic attack" evidence="14">
    <location>
        <position position="206"/>
    </location>
</feature>
<dbReference type="EC" id="2.7.7.60" evidence="14"/>
<feature type="binding site" evidence="14">
    <location>
        <begin position="259"/>
        <end position="260"/>
    </location>
    <ligand>
        <name>4-CDP-2-C-methyl-D-erythritol 2-phosphate</name>
        <dbReference type="ChEBI" id="CHEBI:57919"/>
    </ligand>
</feature>
<dbReference type="Proteomes" id="UP000078428">
    <property type="component" value="Unassembled WGS sequence"/>
</dbReference>
<evidence type="ECO:0000256" key="8">
    <source>
        <dbReference type="ARBA" id="ARBA00022679"/>
    </source>
</evidence>
<dbReference type="OrthoDB" id="9804336at2"/>
<sequence length="383" mass="40366">MGKTVALVVAAGRGRRFGGDLPKQYHDLAGRMVLRHTLAAFATNPEVDMVRAVIHPDDRQLYDIAAAGLPVLEPVPGGASRQDSVRLGLESLAGLDVSKVLIHDGARPFIDAGTIGRVVAALDSHAAALPVVPVADTLKRGKDGFVADTVDRDQLFRAQTPQGFRFAEILAAHAAVLGEELTDDAAVAERAGLKVTLVAGSEDNVKLTTAADLERARRLFEGPGEVRSASGYDVHCFEDGSGCWLCGVLVPHDRKLKGHSDADVALHALTDAILGAIAAGDIGHHFPPSDAKWKGAESWRFLAHAASLVTAKGGRIVNVDVTIICERPKVGPHRAAMAARVAEILGISQDRVSVKATTTEGLGFTGRKEGIAAQAMASVWLPR</sequence>
<comment type="pathway">
    <text evidence="5 14">Isoprenoid biosynthesis; isopentenyl diphosphate biosynthesis via DXP pathway; isopentenyl diphosphate from 1-deoxy-D-xylulose 5-phosphate: step 2/6.</text>
</comment>
<feature type="binding site" evidence="14">
    <location>
        <position position="364"/>
    </location>
    <ligand>
        <name>4-CDP-2-C-methyl-D-erythritol 2-phosphate</name>
        <dbReference type="ChEBI" id="CHEBI:57919"/>
    </ligand>
</feature>
<evidence type="ECO:0000256" key="2">
    <source>
        <dbReference type="ARBA" id="ARBA00001282"/>
    </source>
</evidence>
<keyword evidence="10 14" id="KW-0479">Metal-binding</keyword>
<protein>
    <recommendedName>
        <fullName evidence="14">Bifunctional enzyme IspD/IspF</fullName>
    </recommendedName>
    <domain>
        <recommendedName>
            <fullName evidence="14">2-C-methyl-D-erythritol 4-phosphate cytidylyltransferase</fullName>
            <ecNumber evidence="14">2.7.7.60</ecNumber>
        </recommendedName>
        <alternativeName>
            <fullName evidence="14">4-diphosphocytidyl-2C-methyl-D-erythritol synthase</fullName>
        </alternativeName>
        <alternativeName>
            <fullName evidence="14">MEP cytidylyltransferase</fullName>
            <shortName evidence="14">MCT</shortName>
        </alternativeName>
    </domain>
    <domain>
        <recommendedName>
            <fullName evidence="14">2-C-methyl-D-erythritol 2,4-cyclodiphosphate synthase</fullName>
            <shortName evidence="14">MECDP-synthase</shortName>
            <shortName evidence="14">MECPP-synthase</shortName>
            <shortName evidence="14">MECPS</shortName>
            <ecNumber evidence="14">4.6.1.12</ecNumber>
        </recommendedName>
    </domain>
</protein>
<dbReference type="NCBIfam" id="TIGR00151">
    <property type="entry name" value="ispF"/>
    <property type="match status" value="1"/>
</dbReference>
<organism evidence="16 17">
    <name type="scientific">Paramagnetospirillum marisnigri</name>
    <dbReference type="NCBI Taxonomy" id="1285242"/>
    <lineage>
        <taxon>Bacteria</taxon>
        <taxon>Pseudomonadati</taxon>
        <taxon>Pseudomonadota</taxon>
        <taxon>Alphaproteobacteria</taxon>
        <taxon>Rhodospirillales</taxon>
        <taxon>Magnetospirillaceae</taxon>
        <taxon>Paramagnetospirillum</taxon>
    </lineage>
</organism>
<dbReference type="InterPro" id="IPR036571">
    <property type="entry name" value="MECDP_synthase_sf"/>
</dbReference>
<comment type="similarity">
    <text evidence="7">Belongs to the IspD/TarI cytidylyltransferase family. IspD subfamily.</text>
</comment>
<dbReference type="NCBIfam" id="TIGR00453">
    <property type="entry name" value="ispD"/>
    <property type="match status" value="1"/>
</dbReference>
<dbReference type="CDD" id="cd02516">
    <property type="entry name" value="CDP-ME_synthetase"/>
    <property type="match status" value="1"/>
</dbReference>
<keyword evidence="8 14" id="KW-0808">Transferase</keyword>
<feature type="binding site" evidence="14">
    <location>
        <begin position="233"/>
        <end position="235"/>
    </location>
    <ligand>
        <name>4-CDP-2-C-methyl-D-erythritol 2-phosphate</name>
        <dbReference type="ChEBI" id="CHEBI:57919"/>
    </ligand>
</feature>
<comment type="cofactor">
    <cofactor evidence="3 14">
        <name>a divalent metal cation</name>
        <dbReference type="ChEBI" id="CHEBI:60240"/>
    </cofactor>
</comment>
<comment type="similarity">
    <text evidence="14">In the N-terminal section; belongs to the IspD/TarI cytidylyltransferase family. IspD subfamily.</text>
</comment>
<accession>A0A178M5T1</accession>
<evidence type="ECO:0000259" key="15">
    <source>
        <dbReference type="Pfam" id="PF02542"/>
    </source>
</evidence>